<proteinExistence type="predicted"/>
<reference evidence="3 4" key="1">
    <citation type="submission" date="2015-09" db="EMBL/GenBank/DDBJ databases">
        <title>Draft genome of the parasitic nematode Teladorsagia circumcincta isolate WARC Sus (inbred).</title>
        <authorList>
            <person name="Mitreva M."/>
        </authorList>
    </citation>
    <scope>NUCLEOTIDE SEQUENCE [LARGE SCALE GENOMIC DNA]</scope>
    <source>
        <strain evidence="3 4">S</strain>
    </source>
</reference>
<dbReference type="GO" id="GO:0016491">
    <property type="term" value="F:oxidoreductase activity"/>
    <property type="evidence" value="ECO:0007669"/>
    <property type="project" value="UniProtKB-KW"/>
</dbReference>
<dbReference type="Proteomes" id="UP000230423">
    <property type="component" value="Unassembled WGS sequence"/>
</dbReference>
<dbReference type="PANTHER" id="PTHR43656">
    <property type="entry name" value="BINDING OXIDOREDUCTASE, PUTATIVE (AFU_ORTHOLOGUE AFUA_2G08260)-RELATED"/>
    <property type="match status" value="1"/>
</dbReference>
<name>A0A2G9UFD1_TELCI</name>
<gene>
    <name evidence="3" type="ORF">TELCIR_09237</name>
</gene>
<keyword evidence="4" id="KW-1185">Reference proteome</keyword>
<dbReference type="InterPro" id="IPR013785">
    <property type="entry name" value="Aldolase_TIM"/>
</dbReference>
<dbReference type="Gene3D" id="3.20.20.70">
    <property type="entry name" value="Aldolase class I"/>
    <property type="match status" value="1"/>
</dbReference>
<dbReference type="PANTHER" id="PTHR43656:SF5">
    <property type="entry name" value="NADH:FLAVIN OXIDOREDUCTASE_NADH OXIDASE N-TERMINAL DOMAIN-CONTAINING PROTEIN"/>
    <property type="match status" value="1"/>
</dbReference>
<dbReference type="InterPro" id="IPR051799">
    <property type="entry name" value="NADH_flavin_oxidoreductase"/>
</dbReference>
<dbReference type="EMBL" id="KZ346835">
    <property type="protein sequence ID" value="PIO68958.1"/>
    <property type="molecule type" value="Genomic_DNA"/>
</dbReference>
<accession>A0A2G9UFD1</accession>
<keyword evidence="1" id="KW-0285">Flavoprotein</keyword>
<evidence type="ECO:0000256" key="1">
    <source>
        <dbReference type="ARBA" id="ARBA00022630"/>
    </source>
</evidence>
<dbReference type="SUPFAM" id="SSF51395">
    <property type="entry name" value="FMN-linked oxidoreductases"/>
    <property type="match status" value="1"/>
</dbReference>
<evidence type="ECO:0000256" key="2">
    <source>
        <dbReference type="ARBA" id="ARBA00023002"/>
    </source>
</evidence>
<dbReference type="AlphaFoldDB" id="A0A2G9UFD1"/>
<keyword evidence="2" id="KW-0560">Oxidoreductase</keyword>
<evidence type="ECO:0000313" key="3">
    <source>
        <dbReference type="EMBL" id="PIO68958.1"/>
    </source>
</evidence>
<organism evidence="3 4">
    <name type="scientific">Teladorsagia circumcincta</name>
    <name type="common">Brown stomach worm</name>
    <name type="synonym">Ostertagia circumcincta</name>
    <dbReference type="NCBI Taxonomy" id="45464"/>
    <lineage>
        <taxon>Eukaryota</taxon>
        <taxon>Metazoa</taxon>
        <taxon>Ecdysozoa</taxon>
        <taxon>Nematoda</taxon>
        <taxon>Chromadorea</taxon>
        <taxon>Rhabditida</taxon>
        <taxon>Rhabditina</taxon>
        <taxon>Rhabditomorpha</taxon>
        <taxon>Strongyloidea</taxon>
        <taxon>Trichostrongylidae</taxon>
        <taxon>Teladorsagia</taxon>
    </lineage>
</organism>
<protein>
    <submittedName>
        <fullName evidence="3">Uncharacterized protein</fullName>
    </submittedName>
</protein>
<sequence length="86" mass="9514">MVKAMKQDGALAIAQLSHAGRQTPRLVNPHPASCSDIELKVALPMVGYGRPIPLTEQQVKTDVVDRFVYAAKFARDCGWFILFCLL</sequence>
<dbReference type="OrthoDB" id="1663137at2759"/>
<evidence type="ECO:0000313" key="4">
    <source>
        <dbReference type="Proteomes" id="UP000230423"/>
    </source>
</evidence>